<dbReference type="AlphaFoldDB" id="A0A9X1HTZ9"/>
<dbReference type="SUPFAM" id="SSF82185">
    <property type="entry name" value="Histone H3 K4-specific methyltransferase SET7/9 N-terminal domain"/>
    <property type="match status" value="1"/>
</dbReference>
<dbReference type="Pfam" id="PF07661">
    <property type="entry name" value="MORN_2"/>
    <property type="match status" value="3"/>
</dbReference>
<dbReference type="Proteomes" id="UP001139409">
    <property type="component" value="Unassembled WGS sequence"/>
</dbReference>
<dbReference type="PROSITE" id="PS51257">
    <property type="entry name" value="PROKAR_LIPOPROTEIN"/>
    <property type="match status" value="1"/>
</dbReference>
<accession>A0A9X1HTZ9</accession>
<sequence>MRNLTLLLVLFLVTSCVPDFMKEEEKAKKDENFFRAYYPDGTLKTEVPIENKKKNGLAKNFYQDGTLRQSIEYVNGYKHGEAKTFYENGKPYQISRYEYGKLHGIRERYHKNGNLMSEVPYFEGKPTTGLKEYLLDGSLKKKYPHLVVTERDQLMQNGKFIVELNVSNGNRRVEYYVTALDENGAIPDGAPKLEGNGKGKANMEFPVPPGMFIMKEVPIVAEITTLQGNSYFIQHTHNISVENRNR</sequence>
<comment type="caution">
    <text evidence="1">The sequence shown here is derived from an EMBL/GenBank/DDBJ whole genome shotgun (WGS) entry which is preliminary data.</text>
</comment>
<protein>
    <recommendedName>
        <fullName evidence="3">Toxin-antitoxin system YwqK family antitoxin</fullName>
    </recommendedName>
</protein>
<gene>
    <name evidence="1" type="ORF">LDX50_25650</name>
</gene>
<dbReference type="InterPro" id="IPR011652">
    <property type="entry name" value="MORN_2"/>
</dbReference>
<evidence type="ECO:0008006" key="3">
    <source>
        <dbReference type="Google" id="ProtNLM"/>
    </source>
</evidence>
<evidence type="ECO:0000313" key="1">
    <source>
        <dbReference type="EMBL" id="MCA6078283.1"/>
    </source>
</evidence>
<evidence type="ECO:0000313" key="2">
    <source>
        <dbReference type="Proteomes" id="UP001139409"/>
    </source>
</evidence>
<organism evidence="1 2">
    <name type="scientific">Fulvivirga sedimenti</name>
    <dbReference type="NCBI Taxonomy" id="2879465"/>
    <lineage>
        <taxon>Bacteria</taxon>
        <taxon>Pseudomonadati</taxon>
        <taxon>Bacteroidota</taxon>
        <taxon>Cytophagia</taxon>
        <taxon>Cytophagales</taxon>
        <taxon>Fulvivirgaceae</taxon>
        <taxon>Fulvivirga</taxon>
    </lineage>
</organism>
<proteinExistence type="predicted"/>
<dbReference type="EMBL" id="JAIXNE010000005">
    <property type="protein sequence ID" value="MCA6078283.1"/>
    <property type="molecule type" value="Genomic_DNA"/>
</dbReference>
<name>A0A9X1HTZ9_9BACT</name>
<dbReference type="RefSeq" id="WP_225699137.1">
    <property type="nucleotide sequence ID" value="NZ_JAIXNE010000005.1"/>
</dbReference>
<reference evidence="1" key="1">
    <citation type="submission" date="2021-09" db="EMBL/GenBank/DDBJ databases">
        <title>Fulvivirga sp. isolated from coastal sediment.</title>
        <authorList>
            <person name="Yu H."/>
        </authorList>
    </citation>
    <scope>NUCLEOTIDE SEQUENCE</scope>
    <source>
        <strain evidence="1">1062</strain>
    </source>
</reference>
<dbReference type="Gene3D" id="3.90.930.1">
    <property type="match status" value="1"/>
</dbReference>
<keyword evidence="2" id="KW-1185">Reference proteome</keyword>